<keyword evidence="7" id="KW-1185">Reference proteome</keyword>
<dbReference type="Pfam" id="PF00425">
    <property type="entry name" value="Chorismate_bind"/>
    <property type="match status" value="1"/>
</dbReference>
<evidence type="ECO:0000313" key="6">
    <source>
        <dbReference type="EMBL" id="GIJ11910.1"/>
    </source>
</evidence>
<accession>A0ABQ4I211</accession>
<dbReference type="InterPro" id="IPR019999">
    <property type="entry name" value="Anth_synth_I-like"/>
</dbReference>
<protein>
    <submittedName>
        <fullName evidence="6">Salicylate synthase</fullName>
    </submittedName>
</protein>
<gene>
    <name evidence="6" type="ORF">Van01_51240</name>
</gene>
<proteinExistence type="predicted"/>
<dbReference type="RefSeq" id="WP_204012707.1">
    <property type="nucleotide sequence ID" value="NZ_BOOZ01000039.1"/>
</dbReference>
<dbReference type="Gene3D" id="3.60.120.10">
    <property type="entry name" value="Anthranilate synthase"/>
    <property type="match status" value="1"/>
</dbReference>
<name>A0ABQ4I211_9ACTN</name>
<keyword evidence="2" id="KW-0479">Metal-binding</keyword>
<dbReference type="InterPro" id="IPR015890">
    <property type="entry name" value="Chorismate_C"/>
</dbReference>
<dbReference type="PANTHER" id="PTHR11236:SF48">
    <property type="entry name" value="ISOCHORISMATE SYNTHASE MENF"/>
    <property type="match status" value="1"/>
</dbReference>
<comment type="caution">
    <text evidence="6">The sequence shown here is derived from an EMBL/GenBank/DDBJ whole genome shotgun (WGS) entry which is preliminary data.</text>
</comment>
<dbReference type="EMBL" id="BOOZ01000039">
    <property type="protein sequence ID" value="GIJ11910.1"/>
    <property type="molecule type" value="Genomic_DNA"/>
</dbReference>
<keyword evidence="3" id="KW-0460">Magnesium</keyword>
<reference evidence="6 7" key="1">
    <citation type="submission" date="2021-01" db="EMBL/GenBank/DDBJ databases">
        <title>Whole genome shotgun sequence of Verrucosispora andamanensis NBRC 109075.</title>
        <authorList>
            <person name="Komaki H."/>
            <person name="Tamura T."/>
        </authorList>
    </citation>
    <scope>NUCLEOTIDE SEQUENCE [LARGE SCALE GENOMIC DNA]</scope>
    <source>
        <strain evidence="6 7">NBRC 109075</strain>
    </source>
</reference>
<evidence type="ECO:0000256" key="4">
    <source>
        <dbReference type="ARBA" id="ARBA00023239"/>
    </source>
</evidence>
<evidence type="ECO:0000259" key="5">
    <source>
        <dbReference type="Pfam" id="PF00425"/>
    </source>
</evidence>
<dbReference type="NCBIfam" id="TIGR03494">
    <property type="entry name" value="salicyl_syn"/>
    <property type="match status" value="1"/>
</dbReference>
<dbReference type="PANTHER" id="PTHR11236">
    <property type="entry name" value="AMINOBENZOATE/ANTHRANILATE SYNTHASE"/>
    <property type="match status" value="1"/>
</dbReference>
<dbReference type="SUPFAM" id="SSF56322">
    <property type="entry name" value="ADC synthase"/>
    <property type="match status" value="1"/>
</dbReference>
<dbReference type="InterPro" id="IPR019996">
    <property type="entry name" value="Salicylate_synthase"/>
</dbReference>
<comment type="cofactor">
    <cofactor evidence="1">
        <name>Mg(2+)</name>
        <dbReference type="ChEBI" id="CHEBI:18420"/>
    </cofactor>
</comment>
<evidence type="ECO:0000256" key="2">
    <source>
        <dbReference type="ARBA" id="ARBA00022723"/>
    </source>
</evidence>
<sequence length="439" mass="47815">MLSAAYQQLTIPLPDDPLSSVARLASAWTHDDFVVYENGAQWTFAGGALAEVVADRSGIRRHGPDPVEFPWSQAPLARVQELLDGAGVPQWRAYGWAAFELPSATRGAMTHEQRVLHLTIPRISVRLRDGHAHISSMDPVATEAVEAALFGRNRSFGRPAEPIRVRERGVAEYRRRVDRVIRAIRDGSLEKVILSRKIPVHDDIDLVGTYLAGRRGNTPARSFLLRLGGIEATGFSPHSVLDVTADGWATTHALAGTRALAADDDEHNQRLRANLLRDPKEVYEHAISVKAVIDDLSRVCAKDSVTVAEFMAVHERGSVQHLSSRITGQLAPGHGTWDAFGAVFPAVTASGVPKKAAFRCIRENEDGPRQLYAGSVLTIGHDGTMDAALVLRGVYRQNGATWLQAGAGIIGQSDPDREFEETCEKLDSVVRFLVPAQGS</sequence>
<evidence type="ECO:0000256" key="1">
    <source>
        <dbReference type="ARBA" id="ARBA00001946"/>
    </source>
</evidence>
<dbReference type="Proteomes" id="UP000647017">
    <property type="component" value="Unassembled WGS sequence"/>
</dbReference>
<evidence type="ECO:0000256" key="3">
    <source>
        <dbReference type="ARBA" id="ARBA00022842"/>
    </source>
</evidence>
<dbReference type="InterPro" id="IPR005801">
    <property type="entry name" value="ADC_synthase"/>
</dbReference>
<keyword evidence="4" id="KW-0456">Lyase</keyword>
<feature type="domain" description="Chorismate-utilising enzyme C-terminal" evidence="5">
    <location>
        <begin position="171"/>
        <end position="425"/>
    </location>
</feature>
<organism evidence="6 7">
    <name type="scientific">Micromonospora andamanensis</name>
    <dbReference type="NCBI Taxonomy" id="1287068"/>
    <lineage>
        <taxon>Bacteria</taxon>
        <taxon>Bacillati</taxon>
        <taxon>Actinomycetota</taxon>
        <taxon>Actinomycetes</taxon>
        <taxon>Micromonosporales</taxon>
        <taxon>Micromonosporaceae</taxon>
        <taxon>Micromonospora</taxon>
    </lineage>
</organism>
<evidence type="ECO:0000313" key="7">
    <source>
        <dbReference type="Proteomes" id="UP000647017"/>
    </source>
</evidence>